<dbReference type="Proteomes" id="UP000054279">
    <property type="component" value="Unassembled WGS sequence"/>
</dbReference>
<dbReference type="HOGENOM" id="CLU_1548583_0_0_1"/>
<accession>A0A0C9V2U8</accession>
<gene>
    <name evidence="1" type="ORF">M422DRAFT_261565</name>
</gene>
<sequence>MYPSFFQGVVLYFVQFQLRAFDVFFNPGNVSLLPSTQKNLEHHAIIVTVSSGNMLVVASSDGFCFVLDLKGSKLISFASKIGPSLAVSSLSKELEMQDIVFVTFTVNSNDWEESENEARQNLILKSPHKMREGGYTKALSFNVLDIVLLYREEPVEDVGEYEDDESAGEEHVF</sequence>
<name>A0A0C9V2U8_SPHS4</name>
<dbReference type="AlphaFoldDB" id="A0A0C9V2U8"/>
<evidence type="ECO:0000313" key="1">
    <source>
        <dbReference type="EMBL" id="KIJ36017.1"/>
    </source>
</evidence>
<protein>
    <submittedName>
        <fullName evidence="1">Uncharacterized protein</fullName>
    </submittedName>
</protein>
<keyword evidence="2" id="KW-1185">Reference proteome</keyword>
<reference evidence="1 2" key="1">
    <citation type="submission" date="2014-06" db="EMBL/GenBank/DDBJ databases">
        <title>Evolutionary Origins and Diversification of the Mycorrhizal Mutualists.</title>
        <authorList>
            <consortium name="DOE Joint Genome Institute"/>
            <consortium name="Mycorrhizal Genomics Consortium"/>
            <person name="Kohler A."/>
            <person name="Kuo A."/>
            <person name="Nagy L.G."/>
            <person name="Floudas D."/>
            <person name="Copeland A."/>
            <person name="Barry K.W."/>
            <person name="Cichocki N."/>
            <person name="Veneault-Fourrey C."/>
            <person name="LaButti K."/>
            <person name="Lindquist E.A."/>
            <person name="Lipzen A."/>
            <person name="Lundell T."/>
            <person name="Morin E."/>
            <person name="Murat C."/>
            <person name="Riley R."/>
            <person name="Ohm R."/>
            <person name="Sun H."/>
            <person name="Tunlid A."/>
            <person name="Henrissat B."/>
            <person name="Grigoriev I.V."/>
            <person name="Hibbett D.S."/>
            <person name="Martin F."/>
        </authorList>
    </citation>
    <scope>NUCLEOTIDE SEQUENCE [LARGE SCALE GENOMIC DNA]</scope>
    <source>
        <strain evidence="1 2">SS14</strain>
    </source>
</reference>
<evidence type="ECO:0000313" key="2">
    <source>
        <dbReference type="Proteomes" id="UP000054279"/>
    </source>
</evidence>
<dbReference type="EMBL" id="KN837182">
    <property type="protein sequence ID" value="KIJ36017.1"/>
    <property type="molecule type" value="Genomic_DNA"/>
</dbReference>
<organism evidence="1 2">
    <name type="scientific">Sphaerobolus stellatus (strain SS14)</name>
    <dbReference type="NCBI Taxonomy" id="990650"/>
    <lineage>
        <taxon>Eukaryota</taxon>
        <taxon>Fungi</taxon>
        <taxon>Dikarya</taxon>
        <taxon>Basidiomycota</taxon>
        <taxon>Agaricomycotina</taxon>
        <taxon>Agaricomycetes</taxon>
        <taxon>Phallomycetidae</taxon>
        <taxon>Geastrales</taxon>
        <taxon>Sphaerobolaceae</taxon>
        <taxon>Sphaerobolus</taxon>
    </lineage>
</organism>
<proteinExistence type="predicted"/>